<keyword evidence="3" id="KW-1185">Reference proteome</keyword>
<sequence>MNKASKESLEITAFTLGYRYAMINSTHREILGNLVEEIVSHASPEILSAFLRGENHGNKERKVIENSIKQELVVKRDEEKRVKKEIEELRQAREAKQQKDQSKTR</sequence>
<name>A0ABP1FAX7_9FLAO</name>
<feature type="coiled-coil region" evidence="1">
    <location>
        <begin position="69"/>
        <end position="102"/>
    </location>
</feature>
<comment type="caution">
    <text evidence="2">The sequence shown here is derived from an EMBL/GenBank/DDBJ whole genome shotgun (WGS) entry which is preliminary data.</text>
</comment>
<evidence type="ECO:0000313" key="2">
    <source>
        <dbReference type="EMBL" id="CAL2105509.1"/>
    </source>
</evidence>
<evidence type="ECO:0000313" key="3">
    <source>
        <dbReference type="Proteomes" id="UP001497602"/>
    </source>
</evidence>
<organism evidence="2 3">
    <name type="scientific">Tenacibaculum vairaonense</name>
    <dbReference type="NCBI Taxonomy" id="3137860"/>
    <lineage>
        <taxon>Bacteria</taxon>
        <taxon>Pseudomonadati</taxon>
        <taxon>Bacteroidota</taxon>
        <taxon>Flavobacteriia</taxon>
        <taxon>Flavobacteriales</taxon>
        <taxon>Flavobacteriaceae</taxon>
        <taxon>Tenacibaculum</taxon>
    </lineage>
</organism>
<accession>A0ABP1FAX7</accession>
<gene>
    <name evidence="2" type="ORF">T190115A13A_160042</name>
</gene>
<dbReference type="RefSeq" id="WP_348737333.1">
    <property type="nucleotide sequence ID" value="NZ_CAXJRC010000007.1"/>
</dbReference>
<reference evidence="2 3" key="1">
    <citation type="submission" date="2024-05" db="EMBL/GenBank/DDBJ databases">
        <authorList>
            <person name="Duchaud E."/>
        </authorList>
    </citation>
    <scope>NUCLEOTIDE SEQUENCE [LARGE SCALE GENOMIC DNA]</scope>
    <source>
        <strain evidence="2">Ena-SAMPLE-TAB-13-05-2024-13:56:06:370-140305</strain>
    </source>
</reference>
<dbReference type="EMBL" id="CAXJRC010000007">
    <property type="protein sequence ID" value="CAL2105509.1"/>
    <property type="molecule type" value="Genomic_DNA"/>
</dbReference>
<protein>
    <submittedName>
        <fullName evidence="2">Uncharacterized protein</fullName>
    </submittedName>
</protein>
<dbReference type="Proteomes" id="UP001497602">
    <property type="component" value="Unassembled WGS sequence"/>
</dbReference>
<evidence type="ECO:0000256" key="1">
    <source>
        <dbReference type="SAM" id="Coils"/>
    </source>
</evidence>
<proteinExistence type="predicted"/>
<keyword evidence="1" id="KW-0175">Coiled coil</keyword>